<feature type="domain" description="GGDEF" evidence="3">
    <location>
        <begin position="366"/>
        <end position="496"/>
    </location>
</feature>
<keyword evidence="4" id="KW-0808">Transferase</keyword>
<evidence type="ECO:0000256" key="1">
    <source>
        <dbReference type="SAM" id="Phobius"/>
    </source>
</evidence>
<dbReference type="Proteomes" id="UP001331561">
    <property type="component" value="Unassembled WGS sequence"/>
</dbReference>
<dbReference type="NCBIfam" id="TIGR00229">
    <property type="entry name" value="sensory_box"/>
    <property type="match status" value="2"/>
</dbReference>
<dbReference type="PANTHER" id="PTHR44757:SF2">
    <property type="entry name" value="BIOFILM ARCHITECTURE MAINTENANCE PROTEIN MBAA"/>
    <property type="match status" value="1"/>
</dbReference>
<dbReference type="InterPro" id="IPR035965">
    <property type="entry name" value="PAS-like_dom_sf"/>
</dbReference>
<dbReference type="InterPro" id="IPR043128">
    <property type="entry name" value="Rev_trsase/Diguanyl_cyclase"/>
</dbReference>
<dbReference type="PROSITE" id="PS50887">
    <property type="entry name" value="GGDEF"/>
    <property type="match status" value="1"/>
</dbReference>
<dbReference type="SMART" id="SM00267">
    <property type="entry name" value="GGDEF"/>
    <property type="match status" value="1"/>
</dbReference>
<dbReference type="PANTHER" id="PTHR44757">
    <property type="entry name" value="DIGUANYLATE CYCLASE DGCP"/>
    <property type="match status" value="1"/>
</dbReference>
<dbReference type="Pfam" id="PF08448">
    <property type="entry name" value="PAS_4"/>
    <property type="match status" value="2"/>
</dbReference>
<keyword evidence="1" id="KW-0812">Transmembrane</keyword>
<sequence>MRRALEESLIVAIVGFGLGALVFRLTGQVWMALPVCAIGATLPLCWLRRRDDSNLREAGRRAAAERDQHEATQQFIQRLLDVVPMPIYVKDADSRIIIVNRAQADQWGQPREAVIGTHSFAQAPDAARTRVSLAEDKQVLDGERIYKEEHSADGPFGQEQYRVISKARCEDSDGSYVIVCARFDITKWRQAEREIHQALEREVLLRQRNQEFIQRVIDVIPDPFYIKDRNGRLVMVNEVFAAERGRTPESMLGMQSTAVALSPELSLATASEDAAVLRGEIIDKEQHYIVPRTGEERFRLVSKRPCVDMDGQPVIVVAHINITRWKIAERKLARMAHEDELTGLPNRRRFFGEAERMISAATRHSKPLSLIIFDLDYFKLINDEHGHVIGDQVLREVANRLLEQLRNEDLPCRWGGEEFLILMPMTDLSMAMPLAERLREAFASAPIVVSNLSLAVTVSGGVAQKRDDESLNECLARADKALYAAKNGGRNQFLSA</sequence>
<dbReference type="InterPro" id="IPR013656">
    <property type="entry name" value="PAS_4"/>
</dbReference>
<feature type="domain" description="PAS" evidence="2">
    <location>
        <begin position="72"/>
        <end position="116"/>
    </location>
</feature>
<dbReference type="Gene3D" id="3.30.450.20">
    <property type="entry name" value="PAS domain"/>
    <property type="match status" value="2"/>
</dbReference>
<name>A0ABU6K0R5_9RHOO</name>
<dbReference type="PROSITE" id="PS50112">
    <property type="entry name" value="PAS"/>
    <property type="match status" value="2"/>
</dbReference>
<dbReference type="RefSeq" id="WP_327598231.1">
    <property type="nucleotide sequence ID" value="NZ_JAYXHS010000001.1"/>
</dbReference>
<keyword evidence="1" id="KW-1133">Transmembrane helix</keyword>
<keyword evidence="4" id="KW-0548">Nucleotidyltransferase</keyword>
<dbReference type="CDD" id="cd01949">
    <property type="entry name" value="GGDEF"/>
    <property type="match status" value="1"/>
</dbReference>
<evidence type="ECO:0000313" key="4">
    <source>
        <dbReference type="EMBL" id="MEC5385272.1"/>
    </source>
</evidence>
<evidence type="ECO:0000313" key="5">
    <source>
        <dbReference type="Proteomes" id="UP001331561"/>
    </source>
</evidence>
<dbReference type="InterPro" id="IPR052155">
    <property type="entry name" value="Biofilm_reg_signaling"/>
</dbReference>
<dbReference type="EC" id="2.7.7.65" evidence="4"/>
<dbReference type="Gene3D" id="3.30.70.270">
    <property type="match status" value="1"/>
</dbReference>
<comment type="caution">
    <text evidence="4">The sequence shown here is derived from an EMBL/GenBank/DDBJ whole genome shotgun (WGS) entry which is preliminary data.</text>
</comment>
<feature type="transmembrane region" description="Helical" evidence="1">
    <location>
        <begin position="7"/>
        <end position="23"/>
    </location>
</feature>
<evidence type="ECO:0000259" key="2">
    <source>
        <dbReference type="PROSITE" id="PS50112"/>
    </source>
</evidence>
<dbReference type="GO" id="GO:0052621">
    <property type="term" value="F:diguanylate cyclase activity"/>
    <property type="evidence" value="ECO:0007669"/>
    <property type="project" value="UniProtKB-EC"/>
</dbReference>
<dbReference type="InterPro" id="IPR000014">
    <property type="entry name" value="PAS"/>
</dbReference>
<proteinExistence type="predicted"/>
<keyword evidence="5" id="KW-1185">Reference proteome</keyword>
<dbReference type="Pfam" id="PF00990">
    <property type="entry name" value="GGDEF"/>
    <property type="match status" value="1"/>
</dbReference>
<organism evidence="4 5">
    <name type="scientific">Uliginosibacterium silvisoli</name>
    <dbReference type="NCBI Taxonomy" id="3114758"/>
    <lineage>
        <taxon>Bacteria</taxon>
        <taxon>Pseudomonadati</taxon>
        <taxon>Pseudomonadota</taxon>
        <taxon>Betaproteobacteria</taxon>
        <taxon>Rhodocyclales</taxon>
        <taxon>Zoogloeaceae</taxon>
        <taxon>Uliginosibacterium</taxon>
    </lineage>
</organism>
<dbReference type="InterPro" id="IPR029787">
    <property type="entry name" value="Nucleotide_cyclase"/>
</dbReference>
<evidence type="ECO:0000259" key="3">
    <source>
        <dbReference type="PROSITE" id="PS50887"/>
    </source>
</evidence>
<dbReference type="EMBL" id="JAYXHS010000001">
    <property type="protein sequence ID" value="MEC5385272.1"/>
    <property type="molecule type" value="Genomic_DNA"/>
</dbReference>
<dbReference type="SUPFAM" id="SSF55785">
    <property type="entry name" value="PYP-like sensor domain (PAS domain)"/>
    <property type="match status" value="2"/>
</dbReference>
<keyword evidence="1" id="KW-0472">Membrane</keyword>
<protein>
    <submittedName>
        <fullName evidence="4">Diguanylate cyclase</fullName>
        <ecNumber evidence="4">2.7.7.65</ecNumber>
    </submittedName>
</protein>
<reference evidence="4 5" key="1">
    <citation type="submission" date="2024-01" db="EMBL/GenBank/DDBJ databases">
        <title>Uliginosibacterium soil sp. nov.</title>
        <authorList>
            <person name="Lv Y."/>
        </authorList>
    </citation>
    <scope>NUCLEOTIDE SEQUENCE [LARGE SCALE GENOMIC DNA]</scope>
    <source>
        <strain evidence="4 5">H3</strain>
    </source>
</reference>
<gene>
    <name evidence="4" type="ORF">VVD49_06030</name>
</gene>
<dbReference type="SUPFAM" id="SSF55073">
    <property type="entry name" value="Nucleotide cyclase"/>
    <property type="match status" value="1"/>
</dbReference>
<feature type="domain" description="PAS" evidence="2">
    <location>
        <begin position="209"/>
        <end position="264"/>
    </location>
</feature>
<dbReference type="InterPro" id="IPR000160">
    <property type="entry name" value="GGDEF_dom"/>
</dbReference>
<dbReference type="SMART" id="SM00091">
    <property type="entry name" value="PAS"/>
    <property type="match status" value="2"/>
</dbReference>
<dbReference type="NCBIfam" id="TIGR00254">
    <property type="entry name" value="GGDEF"/>
    <property type="match status" value="1"/>
</dbReference>
<accession>A0ABU6K0R5</accession>